<evidence type="ECO:0000256" key="1">
    <source>
        <dbReference type="ARBA" id="ARBA00009922"/>
    </source>
</evidence>
<feature type="domain" description="UvrD-like helicase ATP-binding" evidence="15">
    <location>
        <begin position="27"/>
        <end position="336"/>
    </location>
</feature>
<dbReference type="InterPro" id="IPR038726">
    <property type="entry name" value="PDDEXK_AddAB-type"/>
</dbReference>
<dbReference type="GO" id="GO:0005524">
    <property type="term" value="F:ATP binding"/>
    <property type="evidence" value="ECO:0007669"/>
    <property type="project" value="UniProtKB-KW"/>
</dbReference>
<proteinExistence type="inferred from homology"/>
<evidence type="ECO:0000256" key="3">
    <source>
        <dbReference type="ARBA" id="ARBA00022741"/>
    </source>
</evidence>
<dbReference type="InterPro" id="IPR011604">
    <property type="entry name" value="PDDEXK-like_dom_sf"/>
</dbReference>
<dbReference type="PANTHER" id="PTHR11070:SF59">
    <property type="entry name" value="DNA 3'-5' HELICASE"/>
    <property type="match status" value="1"/>
</dbReference>
<evidence type="ECO:0000256" key="8">
    <source>
        <dbReference type="ARBA" id="ARBA00022840"/>
    </source>
</evidence>
<comment type="similarity">
    <text evidence="1">Belongs to the helicase family. UvrD subfamily.</text>
</comment>
<dbReference type="GO" id="GO:0033202">
    <property type="term" value="C:DNA helicase complex"/>
    <property type="evidence" value="ECO:0007669"/>
    <property type="project" value="TreeGrafter"/>
</dbReference>
<feature type="domain" description="UvrD-like helicase C-terminal" evidence="16">
    <location>
        <begin position="293"/>
        <end position="617"/>
    </location>
</feature>
<evidence type="ECO:0000256" key="7">
    <source>
        <dbReference type="ARBA" id="ARBA00022839"/>
    </source>
</evidence>
<evidence type="ECO:0000313" key="17">
    <source>
        <dbReference type="EMBL" id="CAB4339859.1"/>
    </source>
</evidence>
<comment type="catalytic activity">
    <reaction evidence="12">
        <text>Couples ATP hydrolysis with the unwinding of duplex DNA by translocating in the 3'-5' direction.</text>
        <dbReference type="EC" id="5.6.2.4"/>
    </reaction>
</comment>
<dbReference type="EC" id="5.6.2.4" evidence="13"/>
<dbReference type="InterPro" id="IPR014017">
    <property type="entry name" value="DNA_helicase_UvrD-like_C"/>
</dbReference>
<dbReference type="GO" id="GO:0004527">
    <property type="term" value="F:exonuclease activity"/>
    <property type="evidence" value="ECO:0007669"/>
    <property type="project" value="UniProtKB-KW"/>
</dbReference>
<dbReference type="EMBL" id="CAESAM010000054">
    <property type="protein sequence ID" value="CAB4339859.1"/>
    <property type="molecule type" value="Genomic_DNA"/>
</dbReference>
<dbReference type="Gene3D" id="1.10.486.10">
    <property type="entry name" value="PCRA, domain 4"/>
    <property type="match status" value="1"/>
</dbReference>
<evidence type="ECO:0000256" key="10">
    <source>
        <dbReference type="ARBA" id="ARBA00023204"/>
    </source>
</evidence>
<evidence type="ECO:0000259" key="16">
    <source>
        <dbReference type="PROSITE" id="PS51217"/>
    </source>
</evidence>
<dbReference type="InterPro" id="IPR027417">
    <property type="entry name" value="P-loop_NTPase"/>
</dbReference>
<keyword evidence="11" id="KW-0413">Isomerase</keyword>
<dbReference type="AlphaFoldDB" id="A0A6J5ZGK3"/>
<dbReference type="GO" id="GO:0005829">
    <property type="term" value="C:cytosol"/>
    <property type="evidence" value="ECO:0007669"/>
    <property type="project" value="TreeGrafter"/>
</dbReference>
<accession>A0A6J5ZGK3</accession>
<evidence type="ECO:0000256" key="4">
    <source>
        <dbReference type="ARBA" id="ARBA00022763"/>
    </source>
</evidence>
<dbReference type="SUPFAM" id="SSF52540">
    <property type="entry name" value="P-loop containing nucleoside triphosphate hydrolases"/>
    <property type="match status" value="1"/>
</dbReference>
<evidence type="ECO:0000256" key="12">
    <source>
        <dbReference type="ARBA" id="ARBA00034617"/>
    </source>
</evidence>
<dbReference type="GO" id="GO:0000725">
    <property type="term" value="P:recombinational repair"/>
    <property type="evidence" value="ECO:0007669"/>
    <property type="project" value="TreeGrafter"/>
</dbReference>
<dbReference type="Gene3D" id="1.10.10.160">
    <property type="match status" value="1"/>
</dbReference>
<dbReference type="Pfam" id="PF00580">
    <property type="entry name" value="UvrD-helicase"/>
    <property type="match status" value="1"/>
</dbReference>
<evidence type="ECO:0000256" key="6">
    <source>
        <dbReference type="ARBA" id="ARBA00022806"/>
    </source>
</evidence>
<protein>
    <recommendedName>
        <fullName evidence="13">DNA 3'-5' helicase</fullName>
        <ecNumber evidence="13">5.6.2.4</ecNumber>
    </recommendedName>
</protein>
<dbReference type="GO" id="GO:0043138">
    <property type="term" value="F:3'-5' DNA helicase activity"/>
    <property type="evidence" value="ECO:0007669"/>
    <property type="project" value="UniProtKB-EC"/>
</dbReference>
<name>A0A6J5ZGK3_9ZZZZ</name>
<evidence type="ECO:0000256" key="14">
    <source>
        <dbReference type="ARBA" id="ARBA00048988"/>
    </source>
</evidence>
<keyword evidence="3" id="KW-0547">Nucleotide-binding</keyword>
<keyword evidence="2" id="KW-0540">Nuclease</keyword>
<dbReference type="InterPro" id="IPR000212">
    <property type="entry name" value="DNA_helicase_UvrD/REP"/>
</dbReference>
<keyword evidence="4" id="KW-0227">DNA damage</keyword>
<keyword evidence="8" id="KW-0067">ATP-binding</keyword>
<evidence type="ECO:0000256" key="2">
    <source>
        <dbReference type="ARBA" id="ARBA00022722"/>
    </source>
</evidence>
<organism evidence="17">
    <name type="scientific">freshwater metagenome</name>
    <dbReference type="NCBI Taxonomy" id="449393"/>
    <lineage>
        <taxon>unclassified sequences</taxon>
        <taxon>metagenomes</taxon>
        <taxon>ecological metagenomes</taxon>
    </lineage>
</organism>
<evidence type="ECO:0000259" key="15">
    <source>
        <dbReference type="PROSITE" id="PS51198"/>
    </source>
</evidence>
<keyword evidence="9" id="KW-0238">DNA-binding</keyword>
<dbReference type="Pfam" id="PF12705">
    <property type="entry name" value="PDDEXK_1"/>
    <property type="match status" value="1"/>
</dbReference>
<evidence type="ECO:0000256" key="5">
    <source>
        <dbReference type="ARBA" id="ARBA00022801"/>
    </source>
</evidence>
<dbReference type="PANTHER" id="PTHR11070">
    <property type="entry name" value="UVRD / RECB / PCRA DNA HELICASE FAMILY MEMBER"/>
    <property type="match status" value="1"/>
</dbReference>
<dbReference type="Pfam" id="PF13361">
    <property type="entry name" value="UvrD_C"/>
    <property type="match status" value="1"/>
</dbReference>
<evidence type="ECO:0000256" key="11">
    <source>
        <dbReference type="ARBA" id="ARBA00023235"/>
    </source>
</evidence>
<comment type="catalytic activity">
    <reaction evidence="14">
        <text>ATP + H2O = ADP + phosphate + H(+)</text>
        <dbReference type="Rhea" id="RHEA:13065"/>
        <dbReference type="ChEBI" id="CHEBI:15377"/>
        <dbReference type="ChEBI" id="CHEBI:15378"/>
        <dbReference type="ChEBI" id="CHEBI:30616"/>
        <dbReference type="ChEBI" id="CHEBI:43474"/>
        <dbReference type="ChEBI" id="CHEBI:456216"/>
        <dbReference type="EC" id="5.6.2.4"/>
    </reaction>
</comment>
<keyword evidence="6" id="KW-0347">Helicase</keyword>
<evidence type="ECO:0000256" key="13">
    <source>
        <dbReference type="ARBA" id="ARBA00034808"/>
    </source>
</evidence>
<reference evidence="17" key="1">
    <citation type="submission" date="2020-05" db="EMBL/GenBank/DDBJ databases">
        <authorList>
            <person name="Chiriac C."/>
            <person name="Salcher M."/>
            <person name="Ghai R."/>
            <person name="Kavagutti S V."/>
        </authorList>
    </citation>
    <scope>NUCLEOTIDE SEQUENCE</scope>
</reference>
<keyword evidence="10" id="KW-0234">DNA repair</keyword>
<dbReference type="InterPro" id="IPR014016">
    <property type="entry name" value="UvrD-like_ATP-bd"/>
</dbReference>
<gene>
    <name evidence="17" type="ORF">UFOPK4171_00663</name>
</gene>
<dbReference type="PROSITE" id="PS51198">
    <property type="entry name" value="UVRD_HELICASE_ATP_BIND"/>
    <property type="match status" value="1"/>
</dbReference>
<dbReference type="GO" id="GO:0003677">
    <property type="term" value="F:DNA binding"/>
    <property type="evidence" value="ECO:0007669"/>
    <property type="project" value="UniProtKB-KW"/>
</dbReference>
<keyword evidence="7" id="KW-0269">Exonuclease</keyword>
<dbReference type="PROSITE" id="PS51217">
    <property type="entry name" value="UVRD_HELICASE_CTER"/>
    <property type="match status" value="1"/>
</dbReference>
<dbReference type="Gene3D" id="3.90.320.10">
    <property type="match status" value="1"/>
</dbReference>
<dbReference type="Gene3D" id="3.40.50.300">
    <property type="entry name" value="P-loop containing nucleotide triphosphate hydrolases"/>
    <property type="match status" value="2"/>
</dbReference>
<keyword evidence="5" id="KW-0378">Hydrolase</keyword>
<dbReference type="InterPro" id="IPR013986">
    <property type="entry name" value="DExx_box_DNA_helicase_dom_sf"/>
</dbReference>
<sequence>MATLPTIKPKSVKLNLVRSVANSAAKIEFTEKQKQVINHTASPLLVIGCAGSGKTQTLIAAISKRIDEGCDPNTILAITYGRESASKLRDLIATANPQRHVVNEPIARTFHSIAFLILNDKEFMTGEDNEKQYILLSGAEQDAEIRQLLLVDAEKEKTNPGSTDWPPELVAALPTRGFAKELRDFIGRATERGSSPDELIKYADKYGQKYWPAICKFWSRYQGAVALRNATTTHSLNRIDPSEIIIAASEKLEKNPKLQDKYQKLFPTIYVDEFQESDRGQRKLLQLLSGPDLIIFADPQSAVGRFRGADPENLFADLEKIGIVNQIELDQSFRKITQTDVAKLSSASEEANYIAHQFRSAHLKEGVAWSQMAVILRSPGAQVSALQRAFAINNVPVEIDALALSLADNPAIKPILTIAQIALKQISLTPANWQEIEELLHSPFAGADAISIRQMRIALSKAEKLNQSVDAKTSTELILDALTSPSISIPWDQAAPLKRLNDLISVATKSLKNKGDISDLLWAIWSNATNYEGELLSQSWRSAALSGGTSGAIADANLDAVIQLFEVARRFTERMPGAKPALFINQLLGEKILSDAIAATAQRNEVVKVLTVHSAKGQEWQFVALAGMQEGVWPNLKQRGSLLGSERLVEIFRHGISNPQQLDAISASGLLEDEARLLNVASTRSTQKLLVTAVAQEDNEPSRYFTKFAGDEIEFTKSERSITQPALIAELRKILITAKSADDKEFAARALKTLSENGSYSADPSNWLGTLEQSDLRPVIDNGEQLRISPSYLESFDECAVKWMLERSGGRDSDSTAQVLGSAIHVLAAQFKENPDLTVDQLEERLKGAWSLIDMNKGWIKDYEYRRASKMLHKFFTWQANSKNKLIDVERSFEFELGAAKISGSIDRLELTAENKFYIVDLKTGQSAVSAENAKTNKQLQVYQLAVVENGFDPKLESNQVAGAELLFVGDQKAKSAAVRPQSEIDADQVRTELITSAAGMSAAVFTAKINDRCRSCALKSSCPIQPQGRRVIE</sequence>
<evidence type="ECO:0000256" key="9">
    <source>
        <dbReference type="ARBA" id="ARBA00023125"/>
    </source>
</evidence>